<evidence type="ECO:0000256" key="1">
    <source>
        <dbReference type="ARBA" id="ARBA00022801"/>
    </source>
</evidence>
<dbReference type="Proteomes" id="UP001321475">
    <property type="component" value="Chromosome"/>
</dbReference>
<dbReference type="PANTHER" id="PTHR48081:SF6">
    <property type="entry name" value="PEPTIDASE S9 PROLYL OLIGOPEPTIDASE CATALYTIC DOMAIN-CONTAINING PROTEIN"/>
    <property type="match status" value="1"/>
</dbReference>
<dbReference type="EMBL" id="AP027729">
    <property type="protein sequence ID" value="BDZ42972.1"/>
    <property type="molecule type" value="Genomic_DNA"/>
</dbReference>
<feature type="domain" description="Alpha/beta hydrolase fold-3" evidence="2">
    <location>
        <begin position="37"/>
        <end position="209"/>
    </location>
</feature>
<proteinExistence type="predicted"/>
<dbReference type="InterPro" id="IPR013094">
    <property type="entry name" value="AB_hydrolase_3"/>
</dbReference>
<dbReference type="PANTHER" id="PTHR48081">
    <property type="entry name" value="AB HYDROLASE SUPERFAMILY PROTEIN C4A8.06C"/>
    <property type="match status" value="1"/>
</dbReference>
<gene>
    <name evidence="3" type="ORF">GCM10025865_22710</name>
</gene>
<dbReference type="Pfam" id="PF07859">
    <property type="entry name" value="Abhydrolase_3"/>
    <property type="match status" value="1"/>
</dbReference>
<reference evidence="4" key="1">
    <citation type="journal article" date="2019" name="Int. J. Syst. Evol. Microbiol.">
        <title>The Global Catalogue of Microorganisms (GCM) 10K type strain sequencing project: providing services to taxonomists for standard genome sequencing and annotation.</title>
        <authorList>
            <consortium name="The Broad Institute Genomics Platform"/>
            <consortium name="The Broad Institute Genome Sequencing Center for Infectious Disease"/>
            <person name="Wu L."/>
            <person name="Ma J."/>
        </authorList>
    </citation>
    <scope>NUCLEOTIDE SEQUENCE [LARGE SCALE GENOMIC DNA]</scope>
    <source>
        <strain evidence="4">NBRC 108565</strain>
    </source>
</reference>
<evidence type="ECO:0000313" key="3">
    <source>
        <dbReference type="EMBL" id="BDZ42972.1"/>
    </source>
</evidence>
<dbReference type="Gene3D" id="3.40.50.1820">
    <property type="entry name" value="alpha/beta hydrolase"/>
    <property type="match status" value="1"/>
</dbReference>
<evidence type="ECO:0000313" key="4">
    <source>
        <dbReference type="Proteomes" id="UP001321475"/>
    </source>
</evidence>
<accession>A0ABM8G4J1</accession>
<evidence type="ECO:0000259" key="2">
    <source>
        <dbReference type="Pfam" id="PF07859"/>
    </source>
</evidence>
<dbReference type="InterPro" id="IPR029058">
    <property type="entry name" value="AB_hydrolase_fold"/>
</dbReference>
<dbReference type="InterPro" id="IPR050300">
    <property type="entry name" value="GDXG_lipolytic_enzyme"/>
</dbReference>
<keyword evidence="4" id="KW-1185">Reference proteome</keyword>
<protein>
    <submittedName>
        <fullName evidence="3">Acetylesterase</fullName>
    </submittedName>
</protein>
<organism evidence="3 4">
    <name type="scientific">Paraoerskovia sediminicola</name>
    <dbReference type="NCBI Taxonomy" id="1138587"/>
    <lineage>
        <taxon>Bacteria</taxon>
        <taxon>Bacillati</taxon>
        <taxon>Actinomycetota</taxon>
        <taxon>Actinomycetes</taxon>
        <taxon>Micrococcales</taxon>
        <taxon>Cellulomonadaceae</taxon>
        <taxon>Paraoerskovia</taxon>
    </lineage>
</organism>
<dbReference type="SUPFAM" id="SSF53474">
    <property type="entry name" value="alpha/beta-Hydrolases"/>
    <property type="match status" value="1"/>
</dbReference>
<name>A0ABM8G4J1_9CELL</name>
<keyword evidence="1" id="KW-0378">Hydrolase</keyword>
<sequence length="237" mass="25616">MSRTEIPGLDVQVFAHPGPVARPAVLVLPGGGYEHHADHEGRDVAEWLVGLGLHAVVLRYPVAPLRHPAPLDAARRTLDWIRTGGHEIPVDSSRVAVLGFSAGGHLAGLLATEVGAPELLMLGYPVVSLVDEPHEGSVRNLLGDLPDEALLTALSVDRRVDERTPPTFVWHTADDVSVPASHALRLAQALVDHHVPVELHVFPHGEHGVGLAPALPEVAQWTDLTARWLRTRGWIRD</sequence>